<dbReference type="PANTHER" id="PTHR34835">
    <property type="entry name" value="OS07G0283600 PROTEIN-RELATED"/>
    <property type="match status" value="1"/>
</dbReference>
<sequence>MGLGGLLQMRPKMHHSRHLIFWLLKNLDTSSMRIALPRNTIVELTEASVERVLGISSSGRPLIDGGKYLSKLVKSQLCRAFRNKDAAVVPTVRDAKRILARSYTNGMSQVQRDTFMMAVAALCCAYMLGPMERSAKIPQGIWHFISNPDNLRHCNWAAYVLYVIKQAAMHVQSNIIVHPTSIRLGGCWLYLELLYLDMVDLGQYNTELVVVPRVTAYSMYKVKDLITMDEIDRKTFGARPVIHITRIKVTCTMYSRFRSLLLVRNCSGGIVRKFLWDLAH</sequence>
<dbReference type="AlphaFoldDB" id="A0ABC8ZKU1"/>
<dbReference type="Proteomes" id="UP001497457">
    <property type="component" value="Chromosome 19rd"/>
</dbReference>
<name>A0ABC8ZKU1_9POAL</name>
<reference evidence="2" key="1">
    <citation type="submission" date="2024-06" db="EMBL/GenBank/DDBJ databases">
        <authorList>
            <person name="Ryan C."/>
        </authorList>
    </citation>
    <scope>NUCLEOTIDE SEQUENCE [LARGE SCALE GENOMIC DNA]</scope>
</reference>
<reference evidence="1 2" key="2">
    <citation type="submission" date="2024-10" db="EMBL/GenBank/DDBJ databases">
        <authorList>
            <person name="Ryan C."/>
        </authorList>
    </citation>
    <scope>NUCLEOTIDE SEQUENCE [LARGE SCALE GENOMIC DNA]</scope>
</reference>
<evidence type="ECO:0008006" key="3">
    <source>
        <dbReference type="Google" id="ProtNLM"/>
    </source>
</evidence>
<accession>A0ABC8ZKU1</accession>
<dbReference type="PANTHER" id="PTHR34835:SF88">
    <property type="entry name" value="FRIGIDA-LIKE PROTEIN"/>
    <property type="match status" value="1"/>
</dbReference>
<protein>
    <recommendedName>
        <fullName evidence="3">Aminotransferase-like plant mobile domain-containing protein</fullName>
    </recommendedName>
</protein>
<proteinExistence type="predicted"/>
<dbReference type="EMBL" id="OZ075129">
    <property type="protein sequence ID" value="CAL4963540.1"/>
    <property type="molecule type" value="Genomic_DNA"/>
</dbReference>
<evidence type="ECO:0000313" key="1">
    <source>
        <dbReference type="EMBL" id="CAL4963540.1"/>
    </source>
</evidence>
<organism evidence="1 2">
    <name type="scientific">Urochloa decumbens</name>
    <dbReference type="NCBI Taxonomy" id="240449"/>
    <lineage>
        <taxon>Eukaryota</taxon>
        <taxon>Viridiplantae</taxon>
        <taxon>Streptophyta</taxon>
        <taxon>Embryophyta</taxon>
        <taxon>Tracheophyta</taxon>
        <taxon>Spermatophyta</taxon>
        <taxon>Magnoliopsida</taxon>
        <taxon>Liliopsida</taxon>
        <taxon>Poales</taxon>
        <taxon>Poaceae</taxon>
        <taxon>PACMAD clade</taxon>
        <taxon>Panicoideae</taxon>
        <taxon>Panicodae</taxon>
        <taxon>Paniceae</taxon>
        <taxon>Melinidinae</taxon>
        <taxon>Urochloa</taxon>
    </lineage>
</organism>
<evidence type="ECO:0000313" key="2">
    <source>
        <dbReference type="Proteomes" id="UP001497457"/>
    </source>
</evidence>
<gene>
    <name evidence="1" type="ORF">URODEC1_LOCUS46197</name>
</gene>
<keyword evidence="2" id="KW-1185">Reference proteome</keyword>